<feature type="compositionally biased region" description="Basic and acidic residues" evidence="1">
    <location>
        <begin position="131"/>
        <end position="151"/>
    </location>
</feature>
<feature type="region of interest" description="Disordered" evidence="1">
    <location>
        <begin position="121"/>
        <end position="151"/>
    </location>
</feature>
<reference evidence="3" key="1">
    <citation type="journal article" date="2019" name="Sci. Rep.">
        <title>Draft genome of Tanacetum cinerariifolium, the natural source of mosquito coil.</title>
        <authorList>
            <person name="Yamashiro T."/>
            <person name="Shiraishi A."/>
            <person name="Satake H."/>
            <person name="Nakayama K."/>
        </authorList>
    </citation>
    <scope>NUCLEOTIDE SEQUENCE</scope>
</reference>
<gene>
    <name evidence="3" type="ORF">Tci_882908</name>
</gene>
<sequence>MRPFGCLVTILNTLDPLQKFDGKVDKGFLVGYSVNRKAFRVFKSRTMIVQETLHITFLENKPNVAGIGPKWRFDIDTLTMSMNYQPVVTGNQPNDNVGIKENLDADDDVADASFDVKENGNDVHVFANGSEKTDTQKHDEKTKRDDKGKRL</sequence>
<dbReference type="AlphaFoldDB" id="A0A699TNZ3"/>
<comment type="caution">
    <text evidence="3">The sequence shown here is derived from an EMBL/GenBank/DDBJ whole genome shotgun (WGS) entry which is preliminary data.</text>
</comment>
<evidence type="ECO:0000313" key="3">
    <source>
        <dbReference type="EMBL" id="GFD10939.1"/>
    </source>
</evidence>
<accession>A0A699TNZ3</accession>
<feature type="domain" description="Retroviral polymerase SH3-like" evidence="2">
    <location>
        <begin position="6"/>
        <end position="61"/>
    </location>
</feature>
<protein>
    <submittedName>
        <fullName evidence="3">Retrovirus-related Pol polyprotein from transposon TNT 1-94</fullName>
    </submittedName>
</protein>
<organism evidence="3">
    <name type="scientific">Tanacetum cinerariifolium</name>
    <name type="common">Dalmatian daisy</name>
    <name type="synonym">Chrysanthemum cinerariifolium</name>
    <dbReference type="NCBI Taxonomy" id="118510"/>
    <lineage>
        <taxon>Eukaryota</taxon>
        <taxon>Viridiplantae</taxon>
        <taxon>Streptophyta</taxon>
        <taxon>Embryophyta</taxon>
        <taxon>Tracheophyta</taxon>
        <taxon>Spermatophyta</taxon>
        <taxon>Magnoliopsida</taxon>
        <taxon>eudicotyledons</taxon>
        <taxon>Gunneridae</taxon>
        <taxon>Pentapetalae</taxon>
        <taxon>asterids</taxon>
        <taxon>campanulids</taxon>
        <taxon>Asterales</taxon>
        <taxon>Asteraceae</taxon>
        <taxon>Asteroideae</taxon>
        <taxon>Anthemideae</taxon>
        <taxon>Anthemidinae</taxon>
        <taxon>Tanacetum</taxon>
    </lineage>
</organism>
<evidence type="ECO:0000256" key="1">
    <source>
        <dbReference type="SAM" id="MobiDB-lite"/>
    </source>
</evidence>
<dbReference type="Pfam" id="PF25597">
    <property type="entry name" value="SH3_retrovirus"/>
    <property type="match status" value="1"/>
</dbReference>
<dbReference type="InterPro" id="IPR057670">
    <property type="entry name" value="SH3_retrovirus"/>
</dbReference>
<proteinExistence type="predicted"/>
<dbReference type="EMBL" id="BKCJ011255798">
    <property type="protein sequence ID" value="GFD10939.1"/>
    <property type="molecule type" value="Genomic_DNA"/>
</dbReference>
<feature type="non-terminal residue" evidence="3">
    <location>
        <position position="151"/>
    </location>
</feature>
<name>A0A699TNZ3_TANCI</name>
<evidence type="ECO:0000259" key="2">
    <source>
        <dbReference type="Pfam" id="PF25597"/>
    </source>
</evidence>